<dbReference type="CDD" id="cd18808">
    <property type="entry name" value="SF1_C_Upf1"/>
    <property type="match status" value="1"/>
</dbReference>
<comment type="caution">
    <text evidence="8">The sequence shown here is derived from an EMBL/GenBank/DDBJ whole genome shotgun (WGS) entry which is preliminary data.</text>
</comment>
<dbReference type="GO" id="GO:0005737">
    <property type="term" value="C:cytoplasm"/>
    <property type="evidence" value="ECO:0007669"/>
    <property type="project" value="TreeGrafter"/>
</dbReference>
<proteinExistence type="inferred from homology"/>
<dbReference type="InterPro" id="IPR014001">
    <property type="entry name" value="Helicase_ATP-bd"/>
</dbReference>
<dbReference type="PANTHER" id="PTHR43788:SF8">
    <property type="entry name" value="DNA-BINDING PROTEIN SMUBP-2"/>
    <property type="match status" value="1"/>
</dbReference>
<evidence type="ECO:0000256" key="2">
    <source>
        <dbReference type="ARBA" id="ARBA00022741"/>
    </source>
</evidence>
<organism evidence="8 9">
    <name type="scientific">Amphibalanus amphitrite</name>
    <name type="common">Striped barnacle</name>
    <name type="synonym">Balanus amphitrite</name>
    <dbReference type="NCBI Taxonomy" id="1232801"/>
    <lineage>
        <taxon>Eukaryota</taxon>
        <taxon>Metazoa</taxon>
        <taxon>Ecdysozoa</taxon>
        <taxon>Arthropoda</taxon>
        <taxon>Crustacea</taxon>
        <taxon>Multicrustacea</taxon>
        <taxon>Cirripedia</taxon>
        <taxon>Thoracica</taxon>
        <taxon>Thoracicalcarea</taxon>
        <taxon>Balanomorpha</taxon>
        <taxon>Balanoidea</taxon>
        <taxon>Balanidae</taxon>
        <taxon>Amphibalaninae</taxon>
        <taxon>Amphibalanus</taxon>
    </lineage>
</organism>
<dbReference type="InterPro" id="IPR050534">
    <property type="entry name" value="Coronavir_polyprotein_1ab"/>
</dbReference>
<keyword evidence="5" id="KW-0067">ATP-binding</keyword>
<dbReference type="OrthoDB" id="6513042at2759"/>
<comment type="similarity">
    <text evidence="1">Belongs to the DNA2/NAM7 helicase family.</text>
</comment>
<dbReference type="InterPro" id="IPR041677">
    <property type="entry name" value="DNA2/NAM7_AAA_11"/>
</dbReference>
<dbReference type="InterPro" id="IPR003593">
    <property type="entry name" value="AAA+_ATPase"/>
</dbReference>
<dbReference type="Pfam" id="PF13087">
    <property type="entry name" value="AAA_12"/>
    <property type="match status" value="1"/>
</dbReference>
<evidence type="ECO:0000256" key="3">
    <source>
        <dbReference type="ARBA" id="ARBA00022801"/>
    </source>
</evidence>
<evidence type="ECO:0000256" key="1">
    <source>
        <dbReference type="ARBA" id="ARBA00007913"/>
    </source>
</evidence>
<evidence type="ECO:0000256" key="5">
    <source>
        <dbReference type="ARBA" id="ARBA00022840"/>
    </source>
</evidence>
<dbReference type="PANTHER" id="PTHR43788">
    <property type="entry name" value="DNA2/NAM7 HELICASE FAMILY MEMBER"/>
    <property type="match status" value="1"/>
</dbReference>
<gene>
    <name evidence="8" type="primary">Ighmbp2_3</name>
    <name evidence="8" type="ORF">FJT64_027081</name>
</gene>
<dbReference type="SMART" id="SM00382">
    <property type="entry name" value="AAA"/>
    <property type="match status" value="1"/>
</dbReference>
<dbReference type="Pfam" id="PF13086">
    <property type="entry name" value="AAA_11"/>
    <property type="match status" value="2"/>
</dbReference>
<dbReference type="GO" id="GO:0003677">
    <property type="term" value="F:DNA binding"/>
    <property type="evidence" value="ECO:0007669"/>
    <property type="project" value="UniProtKB-KW"/>
</dbReference>
<keyword evidence="4" id="KW-0347">Helicase</keyword>
<dbReference type="GO" id="GO:0005634">
    <property type="term" value="C:nucleus"/>
    <property type="evidence" value="ECO:0007669"/>
    <property type="project" value="TreeGrafter"/>
</dbReference>
<dbReference type="PROSITE" id="PS51192">
    <property type="entry name" value="HELICASE_ATP_BIND_1"/>
    <property type="match status" value="1"/>
</dbReference>
<sequence length="496" mass="53976">MCAALNHLSLLTSGPAGGLQAALFASPAAPPEPPVTQLPPQLLDDKGKLKCFNPKLDPSQREAVEFALRQQRLAIVHGPAGTGKTTTAVEVILQHVQRGQRVLACAPSNSAVDNLLQKLGNAGLENMIRLGHPARIEEDVLDFWIDKWVRYLQDDWDGRLAGDWKRQPGEIELKRKVIEEAHVVLCTLAIANARGPLNLTEKGGMFDLLVIDEASQALEAECWLAIPRAKKLLLFGDPKQLSPVVKTRSGEKEGLSISLMERQMNLHGAAATRQLEVQYRMHGLIQGWSAERHYGGLLQPDPSVARHRLCELEGVSDTADTGSILLLIDTAGCQLTESPPDETRSRSNVGEADLVAAHAAALAAAGLQQADMAVVTPYNLQTAVVRTALQRRQLPNVEVNTVGGFQGREKEAVLLSLVRSNKRRDIGFIGKSDLVNVAVTRARRHLCIVCDSNTASAGVELASLLQHMREKGEVRSARAYEAQLSPEALKMFRKGL</sequence>
<keyword evidence="3" id="KW-0378">Hydrolase</keyword>
<protein>
    <submittedName>
        <fullName evidence="8">DNA-binding protein SMUBP-2</fullName>
    </submittedName>
</protein>
<evidence type="ECO:0000256" key="4">
    <source>
        <dbReference type="ARBA" id="ARBA00022806"/>
    </source>
</evidence>
<evidence type="ECO:0000259" key="7">
    <source>
        <dbReference type="PROSITE" id="PS51192"/>
    </source>
</evidence>
<dbReference type="GO" id="GO:0043139">
    <property type="term" value="F:5'-3' DNA helicase activity"/>
    <property type="evidence" value="ECO:0007669"/>
    <property type="project" value="TreeGrafter"/>
</dbReference>
<keyword evidence="9" id="KW-1185">Reference proteome</keyword>
<evidence type="ECO:0000256" key="6">
    <source>
        <dbReference type="ARBA" id="ARBA00048432"/>
    </source>
</evidence>
<keyword evidence="2" id="KW-0547">Nucleotide-binding</keyword>
<reference evidence="8 9" key="1">
    <citation type="submission" date="2019-07" db="EMBL/GenBank/DDBJ databases">
        <title>Draft genome assembly of a fouling barnacle, Amphibalanus amphitrite (Darwin, 1854): The first reference genome for Thecostraca.</title>
        <authorList>
            <person name="Kim W."/>
        </authorList>
    </citation>
    <scope>NUCLEOTIDE SEQUENCE [LARGE SCALE GENOMIC DNA]</scope>
    <source>
        <strain evidence="8">SNU_AA5</strain>
        <tissue evidence="8">Soma without cirri and trophi</tissue>
    </source>
</reference>
<dbReference type="SMART" id="SM00487">
    <property type="entry name" value="DEXDc"/>
    <property type="match status" value="1"/>
</dbReference>
<feature type="domain" description="Helicase ATP-binding" evidence="7">
    <location>
        <begin position="65"/>
        <end position="235"/>
    </location>
</feature>
<dbReference type="GO" id="GO:0016787">
    <property type="term" value="F:hydrolase activity"/>
    <property type="evidence" value="ECO:0007669"/>
    <property type="project" value="UniProtKB-KW"/>
</dbReference>
<accession>A0A6A4W1W8</accession>
<dbReference type="InterPro" id="IPR041679">
    <property type="entry name" value="DNA2/NAM7-like_C"/>
</dbReference>
<evidence type="ECO:0000313" key="9">
    <source>
        <dbReference type="Proteomes" id="UP000440578"/>
    </source>
</evidence>
<dbReference type="AlphaFoldDB" id="A0A6A4W1W8"/>
<keyword evidence="8" id="KW-0238">DNA-binding</keyword>
<dbReference type="InterPro" id="IPR047187">
    <property type="entry name" value="SF1_C_Upf1"/>
</dbReference>
<dbReference type="EMBL" id="VIIS01001266">
    <property type="protein sequence ID" value="KAF0300425.1"/>
    <property type="molecule type" value="Genomic_DNA"/>
</dbReference>
<evidence type="ECO:0000313" key="8">
    <source>
        <dbReference type="EMBL" id="KAF0300425.1"/>
    </source>
</evidence>
<dbReference type="SUPFAM" id="SSF52540">
    <property type="entry name" value="P-loop containing nucleoside triphosphate hydrolases"/>
    <property type="match status" value="1"/>
</dbReference>
<comment type="catalytic activity">
    <reaction evidence="6">
        <text>ATP + H2O = ADP + phosphate + H(+)</text>
        <dbReference type="Rhea" id="RHEA:13065"/>
        <dbReference type="ChEBI" id="CHEBI:15377"/>
        <dbReference type="ChEBI" id="CHEBI:15378"/>
        <dbReference type="ChEBI" id="CHEBI:30616"/>
        <dbReference type="ChEBI" id="CHEBI:43474"/>
        <dbReference type="ChEBI" id="CHEBI:456216"/>
        <dbReference type="EC" id="3.6.4.12"/>
    </reaction>
    <physiologicalReaction direction="left-to-right" evidence="6">
        <dbReference type="Rhea" id="RHEA:13066"/>
    </physiologicalReaction>
</comment>
<dbReference type="Proteomes" id="UP000440578">
    <property type="component" value="Unassembled WGS sequence"/>
</dbReference>
<dbReference type="Gene3D" id="3.40.50.300">
    <property type="entry name" value="P-loop containing nucleotide triphosphate hydrolases"/>
    <property type="match status" value="2"/>
</dbReference>
<dbReference type="GO" id="GO:0005524">
    <property type="term" value="F:ATP binding"/>
    <property type="evidence" value="ECO:0007669"/>
    <property type="project" value="UniProtKB-KW"/>
</dbReference>
<dbReference type="InterPro" id="IPR027417">
    <property type="entry name" value="P-loop_NTPase"/>
</dbReference>
<name>A0A6A4W1W8_AMPAM</name>